<feature type="transmembrane region" description="Helical" evidence="1">
    <location>
        <begin position="303"/>
        <end position="320"/>
    </location>
</feature>
<reference evidence="3" key="1">
    <citation type="submission" date="2016-10" db="EMBL/GenBank/DDBJ databases">
        <authorList>
            <person name="Varghese N."/>
            <person name="Submissions S."/>
        </authorList>
    </citation>
    <scope>NUCLEOTIDE SEQUENCE [LARGE SCALE GENOMIC DNA]</scope>
    <source>
        <strain evidence="3">ATCC 25963</strain>
    </source>
</reference>
<sequence>MTDPSAAAASTRWAWLRGHRGMFVGFAAVHAALVLNSIPLRVVFGAQPFGGPDYQTHFQHTHTLTRALAEGRLWVYDPMMLAGYPAGLFFDVDNKAHFLFCTVLHRLGVPLATAFNLFTLVSAIAMPISLWLAARLFGVSAKAQAWTFGLGVLLWHFESLIRFFWGGGMISFATASHLCVLVLALFWRQLGASPVRGGWVALLVLLPLALLTHVWSFAALAGPMIGLYLARARGLALAGHARVWALAALTVAVNSYWLWPALTHMELMAPSHKLGQATPDFFFYDLLEVFVDPLTTGFVRQRTLVRTVAVLAAIGTLVAWRRARAPALRFAGGTLLWLFGLSYVGALLPLVPATEPYRFAAPMACWAAVLAGPWLADNLTRKTWSQVPASLRGLAIGLLVLLAPRVYAQLATFLPGVDVSPMGFLQSAVLEEQFFPSMRLRPISDDFQEVAQWVRAQPDDGRILVHYWALGEYLRWATDRPILGGFPDRRTIHEQANLFHWTDSDERYGDGLERYLQTFNVAYVLMSVPHIPAIERRLDLLEPRGIVGGRYRAYRVRRPSGYAARGSAEVKAGLGRLAVTAAKPAPGTEELVLRFHWLAELRCRSGVPNVDCRVEREPVEGDETGFIRVVGAPTLPAEFVLEQGR</sequence>
<feature type="transmembrane region" description="Helical" evidence="1">
    <location>
        <begin position="241"/>
        <end position="259"/>
    </location>
</feature>
<feature type="transmembrane region" description="Helical" evidence="1">
    <location>
        <begin position="357"/>
        <end position="377"/>
    </location>
</feature>
<keyword evidence="3" id="KW-1185">Reference proteome</keyword>
<feature type="transmembrane region" description="Helical" evidence="1">
    <location>
        <begin position="114"/>
        <end position="134"/>
    </location>
</feature>
<evidence type="ECO:0000256" key="1">
    <source>
        <dbReference type="SAM" id="Phobius"/>
    </source>
</evidence>
<feature type="transmembrane region" description="Helical" evidence="1">
    <location>
        <begin position="21"/>
        <end position="44"/>
    </location>
</feature>
<feature type="transmembrane region" description="Helical" evidence="1">
    <location>
        <begin position="389"/>
        <end position="407"/>
    </location>
</feature>
<accession>A0A1I2I9K5</accession>
<keyword evidence="1" id="KW-0812">Transmembrane</keyword>
<feature type="transmembrane region" description="Helical" evidence="1">
    <location>
        <begin position="327"/>
        <end position="351"/>
    </location>
</feature>
<dbReference type="AlphaFoldDB" id="A0A1I2I9K5"/>
<proteinExistence type="predicted"/>
<dbReference type="EMBL" id="FOMX01000056">
    <property type="protein sequence ID" value="SFF37536.1"/>
    <property type="molecule type" value="Genomic_DNA"/>
</dbReference>
<evidence type="ECO:0000313" key="3">
    <source>
        <dbReference type="Proteomes" id="UP000199400"/>
    </source>
</evidence>
<keyword evidence="1" id="KW-1133">Transmembrane helix</keyword>
<name>A0A1I2I9K5_9BACT</name>
<dbReference type="Proteomes" id="UP000199400">
    <property type="component" value="Unassembled WGS sequence"/>
</dbReference>
<dbReference type="STRING" id="54.SAMN02745121_08458"/>
<feature type="transmembrane region" description="Helical" evidence="1">
    <location>
        <begin position="199"/>
        <end position="229"/>
    </location>
</feature>
<dbReference type="RefSeq" id="WP_096331405.1">
    <property type="nucleotide sequence ID" value="NZ_FOMX01000056.1"/>
</dbReference>
<organism evidence="2 3">
    <name type="scientific">Nannocystis exedens</name>
    <dbReference type="NCBI Taxonomy" id="54"/>
    <lineage>
        <taxon>Bacteria</taxon>
        <taxon>Pseudomonadati</taxon>
        <taxon>Myxococcota</taxon>
        <taxon>Polyangia</taxon>
        <taxon>Nannocystales</taxon>
        <taxon>Nannocystaceae</taxon>
        <taxon>Nannocystis</taxon>
    </lineage>
</organism>
<keyword evidence="1" id="KW-0472">Membrane</keyword>
<gene>
    <name evidence="2" type="ORF">SAMN02745121_08458</name>
</gene>
<evidence type="ECO:0000313" key="2">
    <source>
        <dbReference type="EMBL" id="SFF37536.1"/>
    </source>
</evidence>
<evidence type="ECO:0008006" key="4">
    <source>
        <dbReference type="Google" id="ProtNLM"/>
    </source>
</evidence>
<protein>
    <recommendedName>
        <fullName evidence="4">Membrane protein YfhO</fullName>
    </recommendedName>
</protein>
<feature type="transmembrane region" description="Helical" evidence="1">
    <location>
        <begin position="163"/>
        <end position="187"/>
    </location>
</feature>